<evidence type="ECO:0000313" key="2">
    <source>
        <dbReference type="EMBL" id="KAK1441932.1"/>
    </source>
</evidence>
<comment type="caution">
    <text evidence="2">The sequence shown here is derived from an EMBL/GenBank/DDBJ whole genome shotgun (WGS) entry which is preliminary data.</text>
</comment>
<accession>A0AAD8PD90</accession>
<sequence length="111" mass="12182">MEAPLDRVESFEATIAVVDRTLSTTEVESLAAIRSAYTMCTAESGPLLQYLGAGYYVKRAPMSVKSDLEKKLKKAKEEAEKSAAKPVAEDKATKEADDTIEIVERYDSSDE</sequence>
<keyword evidence="3" id="KW-1185">Reference proteome</keyword>
<protein>
    <submittedName>
        <fullName evidence="2">Uncharacterized protein</fullName>
    </submittedName>
</protein>
<name>A0AAD8PD90_BABGI</name>
<evidence type="ECO:0000313" key="3">
    <source>
        <dbReference type="Proteomes" id="UP001230268"/>
    </source>
</evidence>
<dbReference type="EMBL" id="JAVEPI010000005">
    <property type="protein sequence ID" value="KAK1441932.1"/>
    <property type="molecule type" value="Genomic_DNA"/>
</dbReference>
<evidence type="ECO:0000256" key="1">
    <source>
        <dbReference type="SAM" id="MobiDB-lite"/>
    </source>
</evidence>
<organism evidence="2 3">
    <name type="scientific">Babesia gibsoni</name>
    <dbReference type="NCBI Taxonomy" id="33632"/>
    <lineage>
        <taxon>Eukaryota</taxon>
        <taxon>Sar</taxon>
        <taxon>Alveolata</taxon>
        <taxon>Apicomplexa</taxon>
        <taxon>Aconoidasida</taxon>
        <taxon>Piroplasmida</taxon>
        <taxon>Babesiidae</taxon>
        <taxon>Babesia</taxon>
    </lineage>
</organism>
<feature type="region of interest" description="Disordered" evidence="1">
    <location>
        <begin position="75"/>
        <end position="111"/>
    </location>
</feature>
<reference evidence="2" key="1">
    <citation type="submission" date="2023-08" db="EMBL/GenBank/DDBJ databases">
        <title>Draft sequence of the Babesia gibsoni genome.</title>
        <authorList>
            <person name="Yamagishi J.Y."/>
            <person name="Xuan X.X."/>
        </authorList>
    </citation>
    <scope>NUCLEOTIDE SEQUENCE</scope>
    <source>
        <strain evidence="2">Azabu</strain>
    </source>
</reference>
<proteinExistence type="predicted"/>
<dbReference type="Proteomes" id="UP001230268">
    <property type="component" value="Unassembled WGS sequence"/>
</dbReference>
<dbReference type="AlphaFoldDB" id="A0AAD8PD90"/>
<gene>
    <name evidence="2" type="ORF">BgAZ_502640</name>
</gene>